<dbReference type="EMBL" id="CM000845">
    <property type="protein sequence ID" value="KRH25923.1"/>
    <property type="molecule type" value="Genomic_DNA"/>
</dbReference>
<evidence type="ECO:0000313" key="1">
    <source>
        <dbReference type="EMBL" id="KRH25922.1"/>
    </source>
</evidence>
<dbReference type="AlphaFoldDB" id="A0A0R0HBY2"/>
<reference evidence="1 2" key="1">
    <citation type="journal article" date="2010" name="Nature">
        <title>Genome sequence of the palaeopolyploid soybean.</title>
        <authorList>
            <person name="Schmutz J."/>
            <person name="Cannon S.B."/>
            <person name="Schlueter J."/>
            <person name="Ma J."/>
            <person name="Mitros T."/>
            <person name="Nelson W."/>
            <person name="Hyten D.L."/>
            <person name="Song Q."/>
            <person name="Thelen J.J."/>
            <person name="Cheng J."/>
            <person name="Xu D."/>
            <person name="Hellsten U."/>
            <person name="May G.D."/>
            <person name="Yu Y."/>
            <person name="Sakurai T."/>
            <person name="Umezawa T."/>
            <person name="Bhattacharyya M.K."/>
            <person name="Sandhu D."/>
            <person name="Valliyodan B."/>
            <person name="Lindquist E."/>
            <person name="Peto M."/>
            <person name="Grant D."/>
            <person name="Shu S."/>
            <person name="Goodstein D."/>
            <person name="Barry K."/>
            <person name="Futrell-Griggs M."/>
            <person name="Abernathy B."/>
            <person name="Du J."/>
            <person name="Tian Z."/>
            <person name="Zhu L."/>
            <person name="Gill N."/>
            <person name="Joshi T."/>
            <person name="Libault M."/>
            <person name="Sethuraman A."/>
            <person name="Zhang X.-C."/>
            <person name="Shinozaki K."/>
            <person name="Nguyen H.T."/>
            <person name="Wing R.A."/>
            <person name="Cregan P."/>
            <person name="Specht J."/>
            <person name="Grimwood J."/>
            <person name="Rokhsar D."/>
            <person name="Stacey G."/>
            <person name="Shoemaker R.C."/>
            <person name="Jackson S.A."/>
        </authorList>
    </citation>
    <scope>NUCLEOTIDE SEQUENCE</scope>
    <source>
        <strain evidence="2">cv. Williams 82</strain>
        <tissue evidence="1">Callus</tissue>
    </source>
</reference>
<proteinExistence type="predicted"/>
<dbReference type="InParanoid" id="A0A0R0HBY2"/>
<dbReference type="EnsemblPlants" id="KRH25924">
    <property type="protein sequence ID" value="KRH25924"/>
    <property type="gene ID" value="GLYMA_12G138900"/>
</dbReference>
<reference evidence="2" key="2">
    <citation type="submission" date="2018-02" db="UniProtKB">
        <authorList>
            <consortium name="EnsemblPlants"/>
        </authorList>
    </citation>
    <scope>IDENTIFICATION</scope>
    <source>
        <strain evidence="2">Williams 82</strain>
    </source>
</reference>
<organism evidence="1">
    <name type="scientific">Glycine max</name>
    <name type="common">Soybean</name>
    <name type="synonym">Glycine hispida</name>
    <dbReference type="NCBI Taxonomy" id="3847"/>
    <lineage>
        <taxon>Eukaryota</taxon>
        <taxon>Viridiplantae</taxon>
        <taxon>Streptophyta</taxon>
        <taxon>Embryophyta</taxon>
        <taxon>Tracheophyta</taxon>
        <taxon>Spermatophyta</taxon>
        <taxon>Magnoliopsida</taxon>
        <taxon>eudicotyledons</taxon>
        <taxon>Gunneridae</taxon>
        <taxon>Pentapetalae</taxon>
        <taxon>rosids</taxon>
        <taxon>fabids</taxon>
        <taxon>Fabales</taxon>
        <taxon>Fabaceae</taxon>
        <taxon>Papilionoideae</taxon>
        <taxon>50 kb inversion clade</taxon>
        <taxon>NPAAA clade</taxon>
        <taxon>indigoferoid/millettioid clade</taxon>
        <taxon>Phaseoleae</taxon>
        <taxon>Glycine</taxon>
        <taxon>Glycine subgen. Soja</taxon>
    </lineage>
</organism>
<dbReference type="Proteomes" id="UP000008827">
    <property type="component" value="Chromosome 12"/>
</dbReference>
<dbReference type="Gramene" id="KRH25924">
    <property type="protein sequence ID" value="KRH25924"/>
    <property type="gene ID" value="GLYMA_12G138900"/>
</dbReference>
<keyword evidence="3" id="KW-1185">Reference proteome</keyword>
<evidence type="ECO:0000313" key="3">
    <source>
        <dbReference type="Proteomes" id="UP000008827"/>
    </source>
</evidence>
<gene>
    <name evidence="1" type="ORF">GLYMA_12G138900</name>
</gene>
<dbReference type="Gramene" id="KRH25922">
    <property type="protein sequence ID" value="KRH25922"/>
    <property type="gene ID" value="GLYMA_12G138900"/>
</dbReference>
<name>A0A0R0HBY2_SOYBN</name>
<sequence length="61" mass="7090">MTCYMMHTTCLHFVAGSILAHCQCIMKTKAFKRSRSHDFLQVLPLVGLWLDLQWPCLCFTL</sequence>
<evidence type="ECO:0000313" key="2">
    <source>
        <dbReference type="EnsemblPlants" id="KRH25922"/>
    </source>
</evidence>
<dbReference type="EMBL" id="CM000845">
    <property type="protein sequence ID" value="KRH25924.1"/>
    <property type="molecule type" value="Genomic_DNA"/>
</dbReference>
<accession>A0A0R0HBY2</accession>
<dbReference type="EMBL" id="CM000845">
    <property type="protein sequence ID" value="KRH25922.1"/>
    <property type="molecule type" value="Genomic_DNA"/>
</dbReference>
<dbReference type="Gramene" id="KRH25923">
    <property type="protein sequence ID" value="KRH25923"/>
    <property type="gene ID" value="GLYMA_12G138900"/>
</dbReference>
<reference evidence="1" key="3">
    <citation type="submission" date="2018-07" db="EMBL/GenBank/DDBJ databases">
        <title>WGS assembly of Glycine max.</title>
        <authorList>
            <person name="Schmutz J."/>
            <person name="Cannon S."/>
            <person name="Schlueter J."/>
            <person name="Ma J."/>
            <person name="Mitros T."/>
            <person name="Nelson W."/>
            <person name="Hyten D."/>
            <person name="Song Q."/>
            <person name="Thelen J."/>
            <person name="Cheng J."/>
            <person name="Xu D."/>
            <person name="Hellsten U."/>
            <person name="May G."/>
            <person name="Yu Y."/>
            <person name="Sakurai T."/>
            <person name="Umezawa T."/>
            <person name="Bhattacharyya M."/>
            <person name="Sandhu D."/>
            <person name="Valliyodan B."/>
            <person name="Lindquist E."/>
            <person name="Peto M."/>
            <person name="Grant D."/>
            <person name="Shu S."/>
            <person name="Goodstein D."/>
            <person name="Barry K."/>
            <person name="Futrell-Griggs M."/>
            <person name="Abernathy B."/>
            <person name="Du J."/>
            <person name="Tian Z."/>
            <person name="Zhu L."/>
            <person name="Gill N."/>
            <person name="Joshi T."/>
            <person name="Libault M."/>
            <person name="Sethuraman A."/>
            <person name="Zhang X."/>
            <person name="Shinozaki K."/>
            <person name="Nguyen H."/>
            <person name="Wing R."/>
            <person name="Cregan P."/>
            <person name="Specht J."/>
            <person name="Grimwood J."/>
            <person name="Rokhsar D."/>
            <person name="Stacey G."/>
            <person name="Shoemaker R."/>
            <person name="Jackson S."/>
        </authorList>
    </citation>
    <scope>NUCLEOTIDE SEQUENCE</scope>
    <source>
        <tissue evidence="1">Callus</tissue>
    </source>
</reference>
<dbReference type="EnsemblPlants" id="KRH25923">
    <property type="protein sequence ID" value="KRH25923"/>
    <property type="gene ID" value="GLYMA_12G138900"/>
</dbReference>
<protein>
    <submittedName>
        <fullName evidence="1 2">Uncharacterized protein</fullName>
    </submittedName>
</protein>
<dbReference type="EnsemblPlants" id="KRH25922">
    <property type="protein sequence ID" value="KRH25922"/>
    <property type="gene ID" value="GLYMA_12G138900"/>
</dbReference>